<dbReference type="FunFam" id="3.30.420.10:FF:000031">
    <property type="entry name" value="RNA exonuclease 1"/>
    <property type="match status" value="1"/>
</dbReference>
<feature type="region of interest" description="Disordered" evidence="8">
    <location>
        <begin position="1"/>
        <end position="59"/>
    </location>
</feature>
<name>A0A7S3HDU8_9STRA</name>
<accession>A0A7S3HDU8</accession>
<dbReference type="PANTHER" id="PTHR12801:SF115">
    <property type="entry name" value="FI18136P1-RELATED"/>
    <property type="match status" value="1"/>
</dbReference>
<dbReference type="Gene3D" id="3.30.420.10">
    <property type="entry name" value="Ribonuclease H-like superfamily/Ribonuclease H"/>
    <property type="match status" value="1"/>
</dbReference>
<evidence type="ECO:0000256" key="8">
    <source>
        <dbReference type="SAM" id="MobiDB-lite"/>
    </source>
</evidence>
<evidence type="ECO:0000256" key="7">
    <source>
        <dbReference type="SAM" id="Coils"/>
    </source>
</evidence>
<proteinExistence type="inferred from homology"/>
<comment type="similarity">
    <text evidence="2">Belongs to the REXO1/REXO3 family.</text>
</comment>
<dbReference type="Pfam" id="PF00929">
    <property type="entry name" value="RNase_T"/>
    <property type="match status" value="1"/>
</dbReference>
<dbReference type="InterPro" id="IPR034922">
    <property type="entry name" value="REX1-like_exo"/>
</dbReference>
<evidence type="ECO:0000259" key="9">
    <source>
        <dbReference type="SMART" id="SM00479"/>
    </source>
</evidence>
<dbReference type="SUPFAM" id="SSF53098">
    <property type="entry name" value="Ribonuclease H-like"/>
    <property type="match status" value="1"/>
</dbReference>
<feature type="region of interest" description="Disordered" evidence="8">
    <location>
        <begin position="500"/>
        <end position="524"/>
    </location>
</feature>
<dbReference type="GO" id="GO:0004527">
    <property type="term" value="F:exonuclease activity"/>
    <property type="evidence" value="ECO:0007669"/>
    <property type="project" value="UniProtKB-KW"/>
</dbReference>
<dbReference type="GO" id="GO:0010629">
    <property type="term" value="P:negative regulation of gene expression"/>
    <property type="evidence" value="ECO:0007669"/>
    <property type="project" value="UniProtKB-ARBA"/>
</dbReference>
<dbReference type="InterPro" id="IPR036397">
    <property type="entry name" value="RNaseH_sf"/>
</dbReference>
<evidence type="ECO:0000256" key="3">
    <source>
        <dbReference type="ARBA" id="ARBA00022722"/>
    </source>
</evidence>
<evidence type="ECO:0000256" key="6">
    <source>
        <dbReference type="ARBA" id="ARBA00023242"/>
    </source>
</evidence>
<dbReference type="InterPro" id="IPR047021">
    <property type="entry name" value="REXO1/3/4-like"/>
</dbReference>
<gene>
    <name evidence="10" type="ORF">SELO1098_LOCUS21175</name>
</gene>
<evidence type="ECO:0000256" key="2">
    <source>
        <dbReference type="ARBA" id="ARBA00006357"/>
    </source>
</evidence>
<keyword evidence="6" id="KW-0539">Nucleus</keyword>
<comment type="subcellular location">
    <subcellularLocation>
        <location evidence="1">Nucleus</location>
    </subcellularLocation>
</comment>
<dbReference type="InterPro" id="IPR013520">
    <property type="entry name" value="Ribonucl_H"/>
</dbReference>
<evidence type="ECO:0000256" key="5">
    <source>
        <dbReference type="ARBA" id="ARBA00022839"/>
    </source>
</evidence>
<protein>
    <recommendedName>
        <fullName evidence="9">Exonuclease domain-containing protein</fullName>
    </recommendedName>
</protein>
<feature type="domain" description="Exonuclease" evidence="9">
    <location>
        <begin position="162"/>
        <end position="321"/>
    </location>
</feature>
<dbReference type="GO" id="GO:0003676">
    <property type="term" value="F:nucleic acid binding"/>
    <property type="evidence" value="ECO:0007669"/>
    <property type="project" value="InterPro"/>
</dbReference>
<evidence type="ECO:0000256" key="1">
    <source>
        <dbReference type="ARBA" id="ARBA00004123"/>
    </source>
</evidence>
<dbReference type="SMART" id="SM00479">
    <property type="entry name" value="EXOIII"/>
    <property type="match status" value="1"/>
</dbReference>
<reference evidence="10" key="1">
    <citation type="submission" date="2021-01" db="EMBL/GenBank/DDBJ databases">
        <authorList>
            <person name="Corre E."/>
            <person name="Pelletier E."/>
            <person name="Niang G."/>
            <person name="Scheremetjew M."/>
            <person name="Finn R."/>
            <person name="Kale V."/>
            <person name="Holt S."/>
            <person name="Cochrane G."/>
            <person name="Meng A."/>
            <person name="Brown T."/>
            <person name="Cohen L."/>
        </authorList>
    </citation>
    <scope>NUCLEOTIDE SEQUENCE</scope>
    <source>
        <strain evidence="10">CCAP 955/1</strain>
    </source>
</reference>
<keyword evidence="7" id="KW-0175">Coiled coil</keyword>
<keyword evidence="4" id="KW-0378">Hydrolase</keyword>
<feature type="compositionally biased region" description="Low complexity" evidence="8">
    <location>
        <begin position="73"/>
        <end position="89"/>
    </location>
</feature>
<evidence type="ECO:0000256" key="4">
    <source>
        <dbReference type="ARBA" id="ARBA00022801"/>
    </source>
</evidence>
<dbReference type="EMBL" id="HBIC01041375">
    <property type="protein sequence ID" value="CAE0292329.1"/>
    <property type="molecule type" value="Transcribed_RNA"/>
</dbReference>
<feature type="compositionally biased region" description="Pro residues" evidence="8">
    <location>
        <begin position="103"/>
        <end position="113"/>
    </location>
</feature>
<feature type="compositionally biased region" description="Basic residues" evidence="8">
    <location>
        <begin position="1"/>
        <end position="11"/>
    </location>
</feature>
<dbReference type="CDD" id="cd06145">
    <property type="entry name" value="REX1_like"/>
    <property type="match status" value="1"/>
</dbReference>
<evidence type="ECO:0000313" key="10">
    <source>
        <dbReference type="EMBL" id="CAE0292329.1"/>
    </source>
</evidence>
<feature type="region of interest" description="Disordered" evidence="8">
    <location>
        <begin position="71"/>
        <end position="120"/>
    </location>
</feature>
<organism evidence="10">
    <name type="scientific">Spumella elongata</name>
    <dbReference type="NCBI Taxonomy" id="89044"/>
    <lineage>
        <taxon>Eukaryota</taxon>
        <taxon>Sar</taxon>
        <taxon>Stramenopiles</taxon>
        <taxon>Ochrophyta</taxon>
        <taxon>Chrysophyceae</taxon>
        <taxon>Chromulinales</taxon>
        <taxon>Chromulinaceae</taxon>
        <taxon>Spumella</taxon>
    </lineage>
</organism>
<keyword evidence="3" id="KW-0540">Nuclease</keyword>
<sequence>MATTARKRKAHLLAQQEEDGEEPEGTESTCNIAAPEVVSNKKSKSSVLPPPPAPTNISDLINMYTPQALKTANSNTNTSSSGGVNSGVTPSKGVVTGNSGVKPPLPPLPPPPTSTSNAIHSASKTNVDTSVTTNSVVATVTTPIEPYQCTLIPLHTIKTPLEMVALDCEMCTTSQGLELTRLTVLCPLNGVVYDTLVRPESDITDYHTEFSGITQDQLVNVTTTLKDVQDTLRQLISDRTIIVGHSADTDLKVLQLVHSRVIDTSALFPHPTGLPYKHSLKKLAKDYLHKDIQDGKEGHDSVQDAAIALELAFLKAKQGESGSFICPWLDDPVPKCSIFEPLLSCESSTGPSLSVSVHGIPSVLGYGTPVWEDFAFGYRPEGDSCLNVEHCRAALQARLESLNFNENTNSAEASELCNRLHAQIEQLRHQRHGTTEEAVTYALQDLNTLSSSCQDNDGDGITSMKKSLTIVEMCCGDEMQPEDDAHSMHSASDAGYNAYDQDYSGGEESGTEGKEKEEEESFLRGPPRRVLTGLARIDHYAQQLLQAAPANTLLLVVTQGNFKAMRQLASRKLRNRWEQAALKRKQSLVGLGRVYWDASLDESRLIAAAAHATAGAVFLVKK</sequence>
<dbReference type="GO" id="GO:0005634">
    <property type="term" value="C:nucleus"/>
    <property type="evidence" value="ECO:0007669"/>
    <property type="project" value="UniProtKB-SubCell"/>
</dbReference>
<dbReference type="InterPro" id="IPR012337">
    <property type="entry name" value="RNaseH-like_sf"/>
</dbReference>
<keyword evidence="5" id="KW-0269">Exonuclease</keyword>
<feature type="compositionally biased region" description="Acidic residues" evidence="8">
    <location>
        <begin position="16"/>
        <end position="25"/>
    </location>
</feature>
<dbReference type="AlphaFoldDB" id="A0A7S3HDU8"/>
<feature type="coiled-coil region" evidence="7">
    <location>
        <begin position="410"/>
        <end position="437"/>
    </location>
</feature>
<dbReference type="PANTHER" id="PTHR12801">
    <property type="entry name" value="RNA EXONUCLEASE REXO1 / RECO3 FAMILY MEMBER-RELATED"/>
    <property type="match status" value="1"/>
</dbReference>